<evidence type="ECO:0000256" key="8">
    <source>
        <dbReference type="SAM" id="Phobius"/>
    </source>
</evidence>
<keyword evidence="6 7" id="KW-0456">Lyase</keyword>
<gene>
    <name evidence="10" type="ORF">LEP1GSC203_1136</name>
</gene>
<feature type="transmembrane region" description="Helical" evidence="8">
    <location>
        <begin position="114"/>
        <end position="131"/>
    </location>
</feature>
<dbReference type="AlphaFoldDB" id="N1VWP9"/>
<dbReference type="SMART" id="SM00044">
    <property type="entry name" value="CYCc"/>
    <property type="match status" value="1"/>
</dbReference>
<evidence type="ECO:0000256" key="7">
    <source>
        <dbReference type="RuleBase" id="RU000405"/>
    </source>
</evidence>
<dbReference type="STRING" id="1257025.LEP1GSC203_1136"/>
<keyword evidence="2 8" id="KW-0812">Transmembrane</keyword>
<dbReference type="EMBL" id="AOGW02000010">
    <property type="protein sequence ID" value="EMY61500.1"/>
    <property type="molecule type" value="Genomic_DNA"/>
</dbReference>
<keyword evidence="3" id="KW-0547">Nucleotide-binding</keyword>
<dbReference type="SUPFAM" id="SSF55073">
    <property type="entry name" value="Nucleotide cyclase"/>
    <property type="match status" value="1"/>
</dbReference>
<dbReference type="Pfam" id="PF00211">
    <property type="entry name" value="Guanylate_cyc"/>
    <property type="match status" value="1"/>
</dbReference>
<dbReference type="InterPro" id="IPR050401">
    <property type="entry name" value="Cyclic_nucleotide_synthase"/>
</dbReference>
<evidence type="ECO:0000313" key="11">
    <source>
        <dbReference type="Proteomes" id="UP000012371"/>
    </source>
</evidence>
<comment type="similarity">
    <text evidence="7">Belongs to the adenylyl cyclase class-4/guanylyl cyclase family.</text>
</comment>
<dbReference type="GO" id="GO:0016020">
    <property type="term" value="C:membrane"/>
    <property type="evidence" value="ECO:0007669"/>
    <property type="project" value="UniProtKB-SubCell"/>
</dbReference>
<dbReference type="PROSITE" id="PS00452">
    <property type="entry name" value="GUANYLATE_CYCLASE_1"/>
    <property type="match status" value="1"/>
</dbReference>
<evidence type="ECO:0000256" key="5">
    <source>
        <dbReference type="ARBA" id="ARBA00023136"/>
    </source>
</evidence>
<comment type="caution">
    <text evidence="10">The sequence shown here is derived from an EMBL/GenBank/DDBJ whole genome shotgun (WGS) entry which is preliminary data.</text>
</comment>
<comment type="subcellular location">
    <subcellularLocation>
        <location evidence="1">Membrane</location>
    </subcellularLocation>
</comment>
<proteinExistence type="inferred from homology"/>
<dbReference type="GO" id="GO:0009190">
    <property type="term" value="P:cyclic nucleotide biosynthetic process"/>
    <property type="evidence" value="ECO:0007669"/>
    <property type="project" value="InterPro"/>
</dbReference>
<feature type="transmembrane region" description="Helical" evidence="8">
    <location>
        <begin position="35"/>
        <end position="56"/>
    </location>
</feature>
<evidence type="ECO:0000256" key="4">
    <source>
        <dbReference type="ARBA" id="ARBA00022989"/>
    </source>
</evidence>
<keyword evidence="11" id="KW-1185">Reference proteome</keyword>
<dbReference type="PROSITE" id="PS50125">
    <property type="entry name" value="GUANYLATE_CYCLASE_2"/>
    <property type="match status" value="1"/>
</dbReference>
<dbReference type="InterPro" id="IPR029787">
    <property type="entry name" value="Nucleotide_cyclase"/>
</dbReference>
<evidence type="ECO:0000256" key="3">
    <source>
        <dbReference type="ARBA" id="ARBA00022741"/>
    </source>
</evidence>
<feature type="transmembrane region" description="Helical" evidence="8">
    <location>
        <begin position="176"/>
        <end position="193"/>
    </location>
</feature>
<dbReference type="GO" id="GO:0000166">
    <property type="term" value="F:nucleotide binding"/>
    <property type="evidence" value="ECO:0007669"/>
    <property type="project" value="UniProtKB-KW"/>
</dbReference>
<dbReference type="InterPro" id="IPR018297">
    <property type="entry name" value="A/G_cyclase_CS"/>
</dbReference>
<dbReference type="PANTHER" id="PTHR11920">
    <property type="entry name" value="GUANYLYL CYCLASE"/>
    <property type="match status" value="1"/>
</dbReference>
<dbReference type="CDD" id="cd07302">
    <property type="entry name" value="CHD"/>
    <property type="match status" value="1"/>
</dbReference>
<name>N1VWP9_9LEPT</name>
<protein>
    <submittedName>
        <fullName evidence="10">Adenylate/guanylate cyclase catalytic domain protein</fullName>
    </submittedName>
</protein>
<evidence type="ECO:0000256" key="2">
    <source>
        <dbReference type="ARBA" id="ARBA00022692"/>
    </source>
</evidence>
<feature type="domain" description="Guanylate cyclase" evidence="9">
    <location>
        <begin position="234"/>
        <end position="365"/>
    </location>
</feature>
<feature type="transmembrane region" description="Helical" evidence="8">
    <location>
        <begin position="62"/>
        <end position="80"/>
    </location>
</feature>
<keyword evidence="5 8" id="KW-0472">Membrane</keyword>
<dbReference type="PANTHER" id="PTHR11920:SF335">
    <property type="entry name" value="GUANYLATE CYCLASE"/>
    <property type="match status" value="1"/>
</dbReference>
<keyword evidence="4 8" id="KW-1133">Transmembrane helix</keyword>
<dbReference type="Proteomes" id="UP000012371">
    <property type="component" value="Unassembled WGS sequence"/>
</dbReference>
<organism evidence="10 11">
    <name type="scientific">Leptospira terpstrae serovar Hualin str. LT 11-33 = ATCC 700639</name>
    <dbReference type="NCBI Taxonomy" id="1257025"/>
    <lineage>
        <taxon>Bacteria</taxon>
        <taxon>Pseudomonadati</taxon>
        <taxon>Spirochaetota</taxon>
        <taxon>Spirochaetia</taxon>
        <taxon>Leptospirales</taxon>
        <taxon>Leptospiraceae</taxon>
        <taxon>Leptospira</taxon>
    </lineage>
</organism>
<dbReference type="GO" id="GO:0004016">
    <property type="term" value="F:adenylate cyclase activity"/>
    <property type="evidence" value="ECO:0007669"/>
    <property type="project" value="UniProtKB-ARBA"/>
</dbReference>
<evidence type="ECO:0000256" key="6">
    <source>
        <dbReference type="ARBA" id="ARBA00023239"/>
    </source>
</evidence>
<dbReference type="Gene3D" id="3.30.70.1230">
    <property type="entry name" value="Nucleotide cyclase"/>
    <property type="match status" value="1"/>
</dbReference>
<feature type="transmembrane region" description="Helical" evidence="8">
    <location>
        <begin position="87"/>
        <end position="108"/>
    </location>
</feature>
<dbReference type="InterPro" id="IPR001054">
    <property type="entry name" value="A/G_cyclase"/>
</dbReference>
<feature type="transmembrane region" description="Helical" evidence="8">
    <location>
        <begin position="138"/>
        <end position="156"/>
    </location>
</feature>
<evidence type="ECO:0000256" key="1">
    <source>
        <dbReference type="ARBA" id="ARBA00004370"/>
    </source>
</evidence>
<dbReference type="GO" id="GO:0035556">
    <property type="term" value="P:intracellular signal transduction"/>
    <property type="evidence" value="ECO:0007669"/>
    <property type="project" value="InterPro"/>
</dbReference>
<sequence>MVESTSFRKVNLPITMKWIYLFLGDPKKHSLEHRLFNTVSLVNGLLNLLGVFGVLYLENYMILTALNVGSGLLMLAMYYLSRVKSIYFSLYWPFNLTILFYLSAMWFFNGGSLGGNHYYLIPALVIALILIRNHNVFIVYSIYILLSATLYVLEFYHRDWVTTYETDLDRYIDAGGNYLFVQILTGILIFILSRNLNVERKKSETLLLNILPESIADELKREARVIPKRYESASVLFCDMAGFTKIAEKMNAEELVGELDTIFREFDRLCKTYRLEKIKTIGDAYMAVGGIPAENHTNSVDSVLCGLSFQSYMAEQKEIHALRGREFWEIRLGIHVGPLVAGVVGTDKFAYDVWGDTVNTASRLESSGVTGEVNVSSQVYAEVKSYFECESRGFVSIKNKADIEMYLVKGFLPEYADVINPKQPNALFKRLYESGALFASSDEVE</sequence>
<accession>N1VWP9</accession>
<evidence type="ECO:0000259" key="9">
    <source>
        <dbReference type="PROSITE" id="PS50125"/>
    </source>
</evidence>
<reference evidence="10" key="1">
    <citation type="submission" date="2013-03" db="EMBL/GenBank/DDBJ databases">
        <authorList>
            <person name="Harkins D.M."/>
            <person name="Durkin A.S."/>
            <person name="Brinkac L.M."/>
            <person name="Haft D.H."/>
            <person name="Selengut J.D."/>
            <person name="Sanka R."/>
            <person name="DePew J."/>
            <person name="Purushe J."/>
            <person name="Hartskeerl R.A."/>
            <person name="Ahmed A."/>
            <person name="van der Linden H."/>
            <person name="Goris M.G.A."/>
            <person name="Vinetz J.M."/>
            <person name="Sutton G.G."/>
            <person name="Nierman W.C."/>
            <person name="Fouts D.E."/>
        </authorList>
    </citation>
    <scope>NUCLEOTIDE SEQUENCE [LARGE SCALE GENOMIC DNA]</scope>
    <source>
        <strain evidence="10">LT 11-33</strain>
    </source>
</reference>
<evidence type="ECO:0000313" key="10">
    <source>
        <dbReference type="EMBL" id="EMY61500.1"/>
    </source>
</evidence>